<evidence type="ECO:0000256" key="1">
    <source>
        <dbReference type="SAM" id="SignalP"/>
    </source>
</evidence>
<evidence type="ECO:0000313" key="3">
    <source>
        <dbReference type="EMBL" id="MFC4699172.1"/>
    </source>
</evidence>
<dbReference type="Gene3D" id="3.90.1340.10">
    <property type="entry name" value="Phage tail collar domain"/>
    <property type="match status" value="1"/>
</dbReference>
<name>A0ABV9LRP2_9ALTE</name>
<protein>
    <submittedName>
        <fullName evidence="3">Tail fiber protein</fullName>
    </submittedName>
</protein>
<feature type="signal peptide" evidence="1">
    <location>
        <begin position="1"/>
        <end position="26"/>
    </location>
</feature>
<reference evidence="4" key="1">
    <citation type="journal article" date="2019" name="Int. J. Syst. Evol. Microbiol.">
        <title>The Global Catalogue of Microorganisms (GCM) 10K type strain sequencing project: providing services to taxonomists for standard genome sequencing and annotation.</title>
        <authorList>
            <consortium name="The Broad Institute Genomics Platform"/>
            <consortium name="The Broad Institute Genome Sequencing Center for Infectious Disease"/>
            <person name="Wu L."/>
            <person name="Ma J."/>
        </authorList>
    </citation>
    <scope>NUCLEOTIDE SEQUENCE [LARGE SCALE GENOMIC DNA]</scope>
    <source>
        <strain evidence="4">KACC 12507</strain>
    </source>
</reference>
<dbReference type="RefSeq" id="WP_382405922.1">
    <property type="nucleotide sequence ID" value="NZ_JBHSGU010000002.1"/>
</dbReference>
<dbReference type="Proteomes" id="UP001595897">
    <property type="component" value="Unassembled WGS sequence"/>
</dbReference>
<sequence length="187" mass="20801">MNRTTTRNMFSVLFATLMLVKNFAQAQQQQVQRAVGDRVMMAGSFCPLGSWPAEGQWYDYDVNDNAELFQKFYDPSEHRRNGFYLPDLRGGPLTQCIVFSRDFEGQRYLGEVYESEGTCPLGSVATDGKSLSIGEALNLYGLIGASYGGDGVSNFKLPSLNNLDPFYCISINGLYPKKNSQSRPISS</sequence>
<evidence type="ECO:0000313" key="4">
    <source>
        <dbReference type="Proteomes" id="UP001595897"/>
    </source>
</evidence>
<gene>
    <name evidence="3" type="ORF">ACFO4O_03255</name>
</gene>
<dbReference type="EMBL" id="JBHSGU010000002">
    <property type="protein sequence ID" value="MFC4699172.1"/>
    <property type="molecule type" value="Genomic_DNA"/>
</dbReference>
<keyword evidence="4" id="KW-1185">Reference proteome</keyword>
<dbReference type="SUPFAM" id="SSF88874">
    <property type="entry name" value="Receptor-binding domain of short tail fibre protein gp12"/>
    <property type="match status" value="1"/>
</dbReference>
<feature type="domain" description="Phage tail collar" evidence="2">
    <location>
        <begin position="118"/>
        <end position="161"/>
    </location>
</feature>
<evidence type="ECO:0000259" key="2">
    <source>
        <dbReference type="Pfam" id="PF07484"/>
    </source>
</evidence>
<feature type="chain" id="PRO_5046634964" evidence="1">
    <location>
        <begin position="27"/>
        <end position="187"/>
    </location>
</feature>
<dbReference type="Pfam" id="PF07484">
    <property type="entry name" value="Collar"/>
    <property type="match status" value="1"/>
</dbReference>
<keyword evidence="1" id="KW-0732">Signal</keyword>
<dbReference type="InterPro" id="IPR011083">
    <property type="entry name" value="Phage_tail_collar_dom"/>
</dbReference>
<organism evidence="3 4">
    <name type="scientific">Glaciecola siphonariae</name>
    <dbReference type="NCBI Taxonomy" id="521012"/>
    <lineage>
        <taxon>Bacteria</taxon>
        <taxon>Pseudomonadati</taxon>
        <taxon>Pseudomonadota</taxon>
        <taxon>Gammaproteobacteria</taxon>
        <taxon>Alteromonadales</taxon>
        <taxon>Alteromonadaceae</taxon>
        <taxon>Glaciecola</taxon>
    </lineage>
</organism>
<proteinExistence type="predicted"/>
<accession>A0ABV9LRP2</accession>
<comment type="caution">
    <text evidence="3">The sequence shown here is derived from an EMBL/GenBank/DDBJ whole genome shotgun (WGS) entry which is preliminary data.</text>
</comment>
<dbReference type="InterPro" id="IPR037053">
    <property type="entry name" value="Phage_tail_collar_dom_sf"/>
</dbReference>